<evidence type="ECO:0000313" key="2">
    <source>
        <dbReference type="Proteomes" id="UP000070168"/>
    </source>
</evidence>
<dbReference type="OrthoDB" id="4329446at2759"/>
<comment type="caution">
    <text evidence="1">The sequence shown here is derived from an EMBL/GenBank/DDBJ whole genome shotgun (WGS) entry which is preliminary data.</text>
</comment>
<keyword evidence="2" id="KW-1185">Reference proteome</keyword>
<gene>
    <name evidence="1" type="ORF">PGRI_034610</name>
</gene>
<dbReference type="RefSeq" id="XP_040644230.1">
    <property type="nucleotide sequence ID" value="XM_040791174.1"/>
</dbReference>
<reference evidence="1 2" key="1">
    <citation type="journal article" date="2016" name="BMC Genomics">
        <title>Genome sequencing and secondary metabolism of the postharvest pathogen Penicillium griseofulvum.</title>
        <authorList>
            <person name="Banani H."/>
            <person name="Marcet-Houben M."/>
            <person name="Ballester A.R."/>
            <person name="Abbruscato P."/>
            <person name="Gonzalez-Candelas L."/>
            <person name="Gabaldon T."/>
            <person name="Spadaro D."/>
        </authorList>
    </citation>
    <scope>NUCLEOTIDE SEQUENCE [LARGE SCALE GENOMIC DNA]</scope>
    <source>
        <strain evidence="1 2">PG3</strain>
    </source>
</reference>
<proteinExistence type="predicted"/>
<dbReference type="AlphaFoldDB" id="A0A135L9V8"/>
<dbReference type="GeneID" id="63706474"/>
<dbReference type="STRING" id="5078.A0A135L9V8"/>
<name>A0A135L9V8_PENPA</name>
<protein>
    <submittedName>
        <fullName evidence="1">Uncharacterized protein</fullName>
    </submittedName>
</protein>
<accession>A0A135L9V8</accession>
<evidence type="ECO:0000313" key="1">
    <source>
        <dbReference type="EMBL" id="KXG45694.1"/>
    </source>
</evidence>
<dbReference type="Proteomes" id="UP000070168">
    <property type="component" value="Unassembled WGS sequence"/>
</dbReference>
<sequence length="154" mass="17037">MRFTGSEKLSWETIQRVHELESMKADITRDGDKVEQLPNIDALLKLTGPESDTSYGGIISNPDPNRPKLNALKLALPAPGIQFFAELDYLHDTGAGMMTLYEGDLKTLLGPFGATAGPTILIVNRGLRKVLRWKWRLLNQGRHSNGSRHSARGS</sequence>
<dbReference type="EMBL" id="LHQR01000070">
    <property type="protein sequence ID" value="KXG45694.1"/>
    <property type="molecule type" value="Genomic_DNA"/>
</dbReference>
<organism evidence="1 2">
    <name type="scientific">Penicillium patulum</name>
    <name type="common">Penicillium griseofulvum</name>
    <dbReference type="NCBI Taxonomy" id="5078"/>
    <lineage>
        <taxon>Eukaryota</taxon>
        <taxon>Fungi</taxon>
        <taxon>Dikarya</taxon>
        <taxon>Ascomycota</taxon>
        <taxon>Pezizomycotina</taxon>
        <taxon>Eurotiomycetes</taxon>
        <taxon>Eurotiomycetidae</taxon>
        <taxon>Eurotiales</taxon>
        <taxon>Aspergillaceae</taxon>
        <taxon>Penicillium</taxon>
    </lineage>
</organism>